<accession>A0A2S0NJ05</accession>
<sequence length="299" mass="35145">MNEKKLLNLSNLNDVQLDFYNFTLKNIELLLFSTVKEVAEKYGCGISFVYKFFQKIDVTGLKEYIYRLGVNEGFEKKTSLNFVQKDDEDLLKKPNSEAKTISEFLLIDYIKNNEVNFNLIDEQVKKISELCNLINSNERKIYGFGLGHAEICIKELFSALELFGIENIQWEKDKHSDEMIDYSAIKETDVLIIYTFRGVHKYTTKLVEEVRQKHPTLPIYVVTTNRETKLNKYTDHIILINNNARRVDVLDNPILTSIANPFILFNDYLKNYYYLNFIKNINDHKELFKELESLRLGEN</sequence>
<dbReference type="InterPro" id="IPR036388">
    <property type="entry name" value="WH-like_DNA-bd_sf"/>
</dbReference>
<dbReference type="GO" id="GO:0003677">
    <property type="term" value="F:DNA binding"/>
    <property type="evidence" value="ECO:0007669"/>
    <property type="project" value="InterPro"/>
</dbReference>
<dbReference type="GO" id="GO:0003700">
    <property type="term" value="F:DNA-binding transcription factor activity"/>
    <property type="evidence" value="ECO:0007669"/>
    <property type="project" value="InterPro"/>
</dbReference>
<protein>
    <recommendedName>
        <fullName evidence="3">MurR/RpiR family transcriptional regulator</fullName>
    </recommendedName>
</protein>
<proteinExistence type="predicted"/>
<dbReference type="SUPFAM" id="SSF53697">
    <property type="entry name" value="SIS domain"/>
    <property type="match status" value="1"/>
</dbReference>
<gene>
    <name evidence="1" type="ORF">C5T88_00090</name>
</gene>
<organism evidence="1 2">
    <name type="scientific">Williamsoniiplasma luminosum</name>
    <dbReference type="NCBI Taxonomy" id="214888"/>
    <lineage>
        <taxon>Bacteria</taxon>
        <taxon>Bacillati</taxon>
        <taxon>Mycoplasmatota</taxon>
        <taxon>Mollicutes</taxon>
        <taxon>Entomoplasmatales</taxon>
        <taxon>Williamsoniiplasma</taxon>
    </lineage>
</organism>
<evidence type="ECO:0000313" key="1">
    <source>
        <dbReference type="EMBL" id="AVP48993.1"/>
    </source>
</evidence>
<dbReference type="GO" id="GO:0097367">
    <property type="term" value="F:carbohydrate derivative binding"/>
    <property type="evidence" value="ECO:0007669"/>
    <property type="project" value="InterPro"/>
</dbReference>
<reference evidence="2" key="1">
    <citation type="submission" date="2018-02" db="EMBL/GenBank/DDBJ databases">
        <title>Firefly genomes illuminate parallel origins of bioluminescence in beetles.</title>
        <authorList>
            <person name="Fallon T.R."/>
            <person name="Lower S.E.S."/>
            <person name="Behringer M."/>
            <person name="Weng J.-K."/>
        </authorList>
    </citation>
    <scope>NUCLEOTIDE SEQUENCE [LARGE SCALE GENOMIC DNA]</scope>
</reference>
<dbReference type="InterPro" id="IPR046348">
    <property type="entry name" value="SIS_dom_sf"/>
</dbReference>
<evidence type="ECO:0008006" key="3">
    <source>
        <dbReference type="Google" id="ProtNLM"/>
    </source>
</evidence>
<dbReference type="InterPro" id="IPR009057">
    <property type="entry name" value="Homeodomain-like_sf"/>
</dbReference>
<dbReference type="InterPro" id="IPR047640">
    <property type="entry name" value="RpiR-like"/>
</dbReference>
<dbReference type="RefSeq" id="WP_303662339.1">
    <property type="nucleotide sequence ID" value="NZ_CP027019.1"/>
</dbReference>
<evidence type="ECO:0000313" key="2">
    <source>
        <dbReference type="Proteomes" id="UP000239250"/>
    </source>
</evidence>
<dbReference type="SUPFAM" id="SSF46689">
    <property type="entry name" value="Homeodomain-like"/>
    <property type="match status" value="1"/>
</dbReference>
<dbReference type="AlphaFoldDB" id="A0A2S0NJ05"/>
<dbReference type="EMBL" id="CP027019">
    <property type="protein sequence ID" value="AVP48993.1"/>
    <property type="molecule type" value="Genomic_DNA"/>
</dbReference>
<dbReference type="GO" id="GO:1901135">
    <property type="term" value="P:carbohydrate derivative metabolic process"/>
    <property type="evidence" value="ECO:0007669"/>
    <property type="project" value="InterPro"/>
</dbReference>
<dbReference type="PANTHER" id="PTHR30514:SF1">
    <property type="entry name" value="HTH-TYPE TRANSCRIPTIONAL REGULATOR HEXR-RELATED"/>
    <property type="match status" value="1"/>
</dbReference>
<dbReference type="Gene3D" id="3.40.50.10490">
    <property type="entry name" value="Glucose-6-phosphate isomerase like protein, domain 1"/>
    <property type="match status" value="1"/>
</dbReference>
<name>A0A2S0NJ05_9MOLU</name>
<dbReference type="Gene3D" id="1.10.10.10">
    <property type="entry name" value="Winged helix-like DNA-binding domain superfamily/Winged helix DNA-binding domain"/>
    <property type="match status" value="1"/>
</dbReference>
<dbReference type="Proteomes" id="UP000239250">
    <property type="component" value="Chromosome"/>
</dbReference>
<dbReference type="PANTHER" id="PTHR30514">
    <property type="entry name" value="GLUCOKINASE"/>
    <property type="match status" value="1"/>
</dbReference>